<accession>A0AAN5YNJ8</accession>
<comment type="caution">
    <text evidence="10">The sequence shown here is derived from an EMBL/GenBank/DDBJ whole genome shotgun (WGS) entry which is preliminary data.</text>
</comment>
<evidence type="ECO:0000313" key="11">
    <source>
        <dbReference type="Proteomes" id="UP000649114"/>
    </source>
</evidence>
<keyword evidence="5 8" id="KW-0472">Membrane</keyword>
<dbReference type="GO" id="GO:0015203">
    <property type="term" value="F:polyamine transmembrane transporter activity"/>
    <property type="evidence" value="ECO:0007669"/>
    <property type="project" value="TreeGrafter"/>
</dbReference>
<evidence type="ECO:0000256" key="7">
    <source>
        <dbReference type="SAM" id="MobiDB-lite"/>
    </source>
</evidence>
<feature type="transmembrane region" description="Helical" evidence="8">
    <location>
        <begin position="1085"/>
        <end position="1102"/>
    </location>
</feature>
<evidence type="ECO:0000256" key="1">
    <source>
        <dbReference type="ARBA" id="ARBA00004141"/>
    </source>
</evidence>
<sequence length="1147" mass="128855">MSSSTLTRINPRLQRLADILAQAQSYEASEQSSSLPESYPTIPSSALPGDVAAPQRQSQEDVLILENGVPRFISGKHWAWMAEEIQDIQSMLTELQESSPKEVPDDHLIWETDTSRSNVYSFYPDTREDCYLLLNVFLANVDPIVRIVHRPSLARRFDGFIRTHYSLDKAQVDGSCSHYTAFDPHQSNAFEPLAMSIFYAAINSMKETDVSAVFNTDRSRLLQRYRAGTEVYLKQHHFMTSRIFEVLQAFIIFLTAQYREDDIGKVWPLTGLAIRMATIQGLHRDPLALPMGTIDIVQVELRRRLWAQICHLDFRAAEGHGFAPSIHESDFDTRLPLNVDDVDLIEGVAPSVRLLDAPKFTDMTIYLLRVTAAQCYGRIIQITHASRKRMRASSQGDLGEDQDLSELQTLLKTAEAMAAELGKALDNLVQYCDKRVSLQSMALQLSAHLKSKFWVIFWIQISRQDREKIISPAMRRRRIFVDAATTVENWCTIASSKDCEPFQWHISSHAGFYPILYVLSEVRSPVFQTPEWADLRQRGLQVANAIHEIRGQHTTGAWPVIIWLIERIRSQNPGLAEDNRTVDPTSGPHDNPMLSGSGLDSMGSMGIELDAADFLEFTNLGNFDFPDLAGLEIAKLKQIDMPDRHRSEPPQSLADEQNPKSLRRTERANDEQEKGNRNGPRHVRRGFLSFLCFVPAIEDPRQYPAGRKWFLTAIVAGGGLVVPLSSGVLFPCLIMIAEDLHTTVSVVNLSIAFGSLSVAITPLWWSHLAELYGRRLVYLLSFFFLDLFSILAAISPNIGMFISMRLLTGAASASLQAVSAGTISDMFDAQERGKAMGAFMLGPMLGPMFAPIIGGALVTRWSWRSTQWFMVIYGWAVFFIMVFFMPETATNLEENQRNERAKSTRATRVVNLLLKPVQAATLLRYPPILITVYYTSIVFATYYLICVSIEDTFALPPYSWSSVIVGVAYIPAGLGLLSGAIIGGRWQDYIMKRTAREEGRFDYEGNLILHPVDRLGENCLLAGMLFPGALLWWGWTADKHEFWLVPLIGNFFYGFAGMILTNVTMTMLTEFTPKRSTMGVAVNNLMRNSLSCVSAVIAQPLFDAIGTGWSFTAVCLFCLLSGIPLILLRIKRDEWSARMRVALGDVQ</sequence>
<dbReference type="Proteomes" id="UP000649114">
    <property type="component" value="Unassembled WGS sequence"/>
</dbReference>
<feature type="transmembrane region" description="Helical" evidence="8">
    <location>
        <begin position="709"/>
        <end position="737"/>
    </location>
</feature>
<feature type="compositionally biased region" description="Basic and acidic residues" evidence="7">
    <location>
        <begin position="663"/>
        <end position="676"/>
    </location>
</feature>
<dbReference type="GO" id="GO:0003677">
    <property type="term" value="F:DNA binding"/>
    <property type="evidence" value="ECO:0007669"/>
    <property type="project" value="InterPro"/>
</dbReference>
<dbReference type="AlphaFoldDB" id="A0AAN5YNJ8"/>
<feature type="region of interest" description="Disordered" evidence="7">
    <location>
        <begin position="27"/>
        <end position="54"/>
    </location>
</feature>
<feature type="transmembrane region" description="Helical" evidence="8">
    <location>
        <begin position="867"/>
        <end position="885"/>
    </location>
</feature>
<reference evidence="10" key="2">
    <citation type="submission" date="2020-04" db="EMBL/GenBank/DDBJ databases">
        <authorList>
            <person name="Santos R.A.C."/>
            <person name="Steenwyk J.L."/>
            <person name="Rivero-Menendez O."/>
            <person name="Mead M.E."/>
            <person name="Silva L.P."/>
            <person name="Bastos R.W."/>
            <person name="Alastruey-Izquierdo A."/>
            <person name="Goldman G.H."/>
            <person name="Rokas A."/>
        </authorList>
    </citation>
    <scope>NUCLEOTIDE SEQUENCE</scope>
    <source>
        <strain evidence="10">CNM-CM8927</strain>
    </source>
</reference>
<gene>
    <name evidence="10" type="ORF">CNMCM8927_008565</name>
</gene>
<feature type="transmembrane region" description="Helical" evidence="8">
    <location>
        <begin position="776"/>
        <end position="794"/>
    </location>
</feature>
<dbReference type="InterPro" id="IPR011701">
    <property type="entry name" value="MFS"/>
</dbReference>
<dbReference type="SUPFAM" id="SSF103473">
    <property type="entry name" value="MFS general substrate transporter"/>
    <property type="match status" value="1"/>
</dbReference>
<evidence type="ECO:0000259" key="9">
    <source>
        <dbReference type="PROSITE" id="PS50850"/>
    </source>
</evidence>
<dbReference type="GO" id="GO:0010509">
    <property type="term" value="P:intracellular polyamine homeostasis"/>
    <property type="evidence" value="ECO:0007669"/>
    <property type="project" value="TreeGrafter"/>
</dbReference>
<feature type="transmembrane region" description="Helical" evidence="8">
    <location>
        <begin position="743"/>
        <end position="764"/>
    </location>
</feature>
<dbReference type="FunFam" id="1.20.1250.20:FF:000172">
    <property type="entry name" value="MFS multidrug resistance transporter"/>
    <property type="match status" value="1"/>
</dbReference>
<feature type="region of interest" description="Disordered" evidence="7">
    <location>
        <begin position="575"/>
        <end position="599"/>
    </location>
</feature>
<evidence type="ECO:0000256" key="8">
    <source>
        <dbReference type="SAM" id="Phobius"/>
    </source>
</evidence>
<dbReference type="PANTHER" id="PTHR23502:SF5">
    <property type="entry name" value="QUINIDINE RESISTANCE PROTEIN 3"/>
    <property type="match status" value="1"/>
</dbReference>
<dbReference type="EMBL" id="JAAAPU010000077">
    <property type="protein sequence ID" value="KAF4203518.1"/>
    <property type="molecule type" value="Genomic_DNA"/>
</dbReference>
<dbReference type="Gene3D" id="1.20.1250.20">
    <property type="entry name" value="MFS general substrate transporter like domains"/>
    <property type="match status" value="1"/>
</dbReference>
<dbReference type="CDD" id="cd12148">
    <property type="entry name" value="fungal_TF_MHR"/>
    <property type="match status" value="1"/>
</dbReference>
<dbReference type="InterPro" id="IPR007219">
    <property type="entry name" value="XnlR_reg_dom"/>
</dbReference>
<evidence type="ECO:0000256" key="5">
    <source>
        <dbReference type="ARBA" id="ARBA00023136"/>
    </source>
</evidence>
<feature type="transmembrane region" description="Helical" evidence="8">
    <location>
        <begin position="1108"/>
        <end position="1130"/>
    </location>
</feature>
<evidence type="ECO:0000256" key="2">
    <source>
        <dbReference type="ARBA" id="ARBA00022448"/>
    </source>
</evidence>
<keyword evidence="4 8" id="KW-1133">Transmembrane helix</keyword>
<organism evidence="10 11">
    <name type="scientific">Aspergillus lentulus</name>
    <dbReference type="NCBI Taxonomy" id="293939"/>
    <lineage>
        <taxon>Eukaryota</taxon>
        <taxon>Fungi</taxon>
        <taxon>Dikarya</taxon>
        <taxon>Ascomycota</taxon>
        <taxon>Pezizomycotina</taxon>
        <taxon>Eurotiomycetes</taxon>
        <taxon>Eurotiomycetidae</taxon>
        <taxon>Eurotiales</taxon>
        <taxon>Aspergillaceae</taxon>
        <taxon>Aspergillus</taxon>
        <taxon>Aspergillus subgen. Fumigati</taxon>
    </lineage>
</organism>
<proteinExistence type="predicted"/>
<dbReference type="Pfam" id="PF04082">
    <property type="entry name" value="Fungal_trans"/>
    <property type="match status" value="1"/>
</dbReference>
<evidence type="ECO:0000256" key="6">
    <source>
        <dbReference type="ARBA" id="ARBA00023242"/>
    </source>
</evidence>
<feature type="transmembrane region" description="Helical" evidence="8">
    <location>
        <begin position="839"/>
        <end position="861"/>
    </location>
</feature>
<dbReference type="GO" id="GO:0008270">
    <property type="term" value="F:zinc ion binding"/>
    <property type="evidence" value="ECO:0007669"/>
    <property type="project" value="InterPro"/>
</dbReference>
<dbReference type="CDD" id="cd17323">
    <property type="entry name" value="MFS_Tpo1_MDR_like"/>
    <property type="match status" value="1"/>
</dbReference>
<evidence type="ECO:0000256" key="3">
    <source>
        <dbReference type="ARBA" id="ARBA00022692"/>
    </source>
</evidence>
<evidence type="ECO:0000256" key="4">
    <source>
        <dbReference type="ARBA" id="ARBA00022989"/>
    </source>
</evidence>
<feature type="domain" description="Major facilitator superfamily (MFS) profile" evidence="9">
    <location>
        <begin position="711"/>
        <end position="1133"/>
    </location>
</feature>
<dbReference type="Pfam" id="PF07690">
    <property type="entry name" value="MFS_1"/>
    <property type="match status" value="1"/>
</dbReference>
<feature type="transmembrane region" description="Helical" evidence="8">
    <location>
        <begin position="957"/>
        <end position="983"/>
    </location>
</feature>
<evidence type="ECO:0000313" key="10">
    <source>
        <dbReference type="EMBL" id="KAF4203518.1"/>
    </source>
</evidence>
<comment type="subcellular location">
    <subcellularLocation>
        <location evidence="1">Membrane</location>
        <topology evidence="1">Multi-pass membrane protein</topology>
    </subcellularLocation>
</comment>
<feature type="transmembrane region" description="Helical" evidence="8">
    <location>
        <begin position="1042"/>
        <end position="1064"/>
    </location>
</feature>
<keyword evidence="3 8" id="KW-0812">Transmembrane</keyword>
<dbReference type="PROSITE" id="PS50850">
    <property type="entry name" value="MFS"/>
    <property type="match status" value="1"/>
</dbReference>
<dbReference type="GO" id="GO:0005886">
    <property type="term" value="C:plasma membrane"/>
    <property type="evidence" value="ECO:0007669"/>
    <property type="project" value="TreeGrafter"/>
</dbReference>
<feature type="transmembrane region" description="Helical" evidence="8">
    <location>
        <begin position="925"/>
        <end position="945"/>
    </location>
</feature>
<dbReference type="PANTHER" id="PTHR23502">
    <property type="entry name" value="MAJOR FACILITATOR SUPERFAMILY"/>
    <property type="match status" value="1"/>
</dbReference>
<keyword evidence="6" id="KW-0539">Nucleus</keyword>
<name>A0AAN5YNJ8_ASPLE</name>
<reference evidence="10" key="1">
    <citation type="journal article" date="2020" name="bioRxiv">
        <title>Genomic and phenotypic heterogeneity of clinical isolates of the human pathogens Aspergillus fumigatus, Aspergillus lentulus and Aspergillus fumigatiaffinis.</title>
        <authorList>
            <person name="dos Santos R.A.C."/>
            <person name="Steenwyk J.L."/>
            <person name="Rivero-Menendez O."/>
            <person name="Mead M.E."/>
            <person name="Silva L.P."/>
            <person name="Bastos R.W."/>
            <person name="Alastruey-Izquierdo A."/>
            <person name="Goldman G.H."/>
            <person name="Rokas A."/>
        </authorList>
    </citation>
    <scope>NUCLEOTIDE SEQUENCE</scope>
    <source>
        <strain evidence="10">CNM-CM8927</strain>
    </source>
</reference>
<dbReference type="InterPro" id="IPR020846">
    <property type="entry name" value="MFS_dom"/>
</dbReference>
<feature type="transmembrane region" description="Helical" evidence="8">
    <location>
        <begin position="1019"/>
        <end position="1036"/>
    </location>
</feature>
<dbReference type="SMART" id="SM00906">
    <property type="entry name" value="Fungal_trans"/>
    <property type="match status" value="1"/>
</dbReference>
<dbReference type="InterPro" id="IPR036259">
    <property type="entry name" value="MFS_trans_sf"/>
</dbReference>
<protein>
    <recommendedName>
        <fullName evidence="9">Major facilitator superfamily (MFS) profile domain-containing protein</fullName>
    </recommendedName>
</protein>
<feature type="region of interest" description="Disordered" evidence="7">
    <location>
        <begin position="642"/>
        <end position="681"/>
    </location>
</feature>
<keyword evidence="2" id="KW-0813">Transport</keyword>
<dbReference type="GO" id="GO:0006351">
    <property type="term" value="P:DNA-templated transcription"/>
    <property type="evidence" value="ECO:0007669"/>
    <property type="project" value="InterPro"/>
</dbReference>